<proteinExistence type="predicted"/>
<gene>
    <name evidence="2" type="ORF">FSC09_16125</name>
</gene>
<evidence type="ECO:0000313" key="3">
    <source>
        <dbReference type="Proteomes" id="UP000503440"/>
    </source>
</evidence>
<evidence type="ECO:0000313" key="2">
    <source>
        <dbReference type="EMBL" id="QIC71917.1"/>
    </source>
</evidence>
<feature type="domain" description="GmrSD restriction endonucleases N-terminal" evidence="1">
    <location>
        <begin position="49"/>
        <end position="135"/>
    </location>
</feature>
<dbReference type="Pfam" id="PF03235">
    <property type="entry name" value="GmrSD_N"/>
    <property type="match status" value="1"/>
</dbReference>
<reference evidence="2 3" key="1">
    <citation type="submission" date="2019-09" db="EMBL/GenBank/DDBJ databases">
        <title>Non-baumannii Acinetobacter spp. carrying blaNDM-1 isolated in China.</title>
        <authorList>
            <person name="Cui C."/>
            <person name="Chen C."/>
            <person name="Sun J."/>
            <person name="Liu Y."/>
        </authorList>
    </citation>
    <scope>NUCLEOTIDE SEQUENCE [LARGE SCALE GENOMIC DNA]</scope>
    <source>
        <strain evidence="2 3">B18</strain>
        <plasmid evidence="3">pb18-1</plasmid>
    </source>
</reference>
<sequence length="206" mass="24279">MAKVQISKEEELAREANRERVNSIIKPLDRPGYTCDFSMRNVRELIVALLKDESELDMIPDFQRGVVWSEEKQIYFVECMLRNLLPRSAFNLTFNMPYFYSPVKRRETDIPTKYQKLICVDGLQRFTAIENFVQGKFKVFDNQIGADDLRWTQFDLGRKTFTINVFEYDNTQDILNLYLNMNTGGIAHADTEIMRVREMLAEYQKS</sequence>
<dbReference type="RefSeq" id="WP_163146577.1">
    <property type="nucleotide sequence ID" value="NZ_CP044456.1"/>
</dbReference>
<dbReference type="PANTHER" id="PTHR39639:SF1">
    <property type="entry name" value="DUF262 DOMAIN-CONTAINING PROTEIN"/>
    <property type="match status" value="1"/>
</dbReference>
<dbReference type="EMBL" id="CP044456">
    <property type="protein sequence ID" value="QIC71917.1"/>
    <property type="molecule type" value="Genomic_DNA"/>
</dbReference>
<dbReference type="Proteomes" id="UP000503440">
    <property type="component" value="Plasmid pB18-1"/>
</dbReference>
<protein>
    <submittedName>
        <fullName evidence="2">DUF262 domain-containing protein</fullName>
    </submittedName>
</protein>
<dbReference type="InterPro" id="IPR004919">
    <property type="entry name" value="GmrSD_N"/>
</dbReference>
<name>A0A6C0Y6N3_9GAMM</name>
<geneLocation type="plasmid" evidence="3">
    <name>pb18-1</name>
</geneLocation>
<keyword evidence="2" id="KW-0614">Plasmid</keyword>
<dbReference type="AlphaFoldDB" id="A0A6C0Y6N3"/>
<evidence type="ECO:0000259" key="1">
    <source>
        <dbReference type="Pfam" id="PF03235"/>
    </source>
</evidence>
<accession>A0A6C0Y6N3</accession>
<organism evidence="2 3">
    <name type="scientific">Acinetobacter indicus</name>
    <dbReference type="NCBI Taxonomy" id="756892"/>
    <lineage>
        <taxon>Bacteria</taxon>
        <taxon>Pseudomonadati</taxon>
        <taxon>Pseudomonadota</taxon>
        <taxon>Gammaproteobacteria</taxon>
        <taxon>Moraxellales</taxon>
        <taxon>Moraxellaceae</taxon>
        <taxon>Acinetobacter</taxon>
    </lineage>
</organism>
<dbReference type="PANTHER" id="PTHR39639">
    <property type="entry name" value="CHROMOSOME 16, WHOLE GENOME SHOTGUN SEQUENCE"/>
    <property type="match status" value="1"/>
</dbReference>